<keyword evidence="7 8" id="KW-0472">Membrane</keyword>
<feature type="region of interest" description="Disordered" evidence="9">
    <location>
        <begin position="329"/>
        <end position="425"/>
    </location>
</feature>
<dbReference type="PANTHER" id="PTHR10202">
    <property type="entry name" value="PRESENILIN"/>
    <property type="match status" value="1"/>
</dbReference>
<keyword evidence="3 8" id="KW-0256">Endoplasmic reticulum</keyword>
<dbReference type="PRINTS" id="PR01072">
    <property type="entry name" value="PRESENILIN"/>
</dbReference>
<feature type="transmembrane region" description="Helical" evidence="8">
    <location>
        <begin position="244"/>
        <end position="260"/>
    </location>
</feature>
<dbReference type="GO" id="GO:0042500">
    <property type="term" value="F:aspartic endopeptidase activity, intramembrane cleaving"/>
    <property type="evidence" value="ECO:0007669"/>
    <property type="project" value="InterPro"/>
</dbReference>
<dbReference type="AlphaFoldDB" id="A0A7I4KGA1"/>
<organism evidence="10 11">
    <name type="scientific">Brugia malayi</name>
    <name type="common">Filarial nematode worm</name>
    <dbReference type="NCBI Taxonomy" id="6279"/>
    <lineage>
        <taxon>Eukaryota</taxon>
        <taxon>Metazoa</taxon>
        <taxon>Ecdysozoa</taxon>
        <taxon>Nematoda</taxon>
        <taxon>Chromadorea</taxon>
        <taxon>Rhabditida</taxon>
        <taxon>Spirurina</taxon>
        <taxon>Spiruromorpha</taxon>
        <taxon>Filarioidea</taxon>
        <taxon>Onchocercidae</taxon>
        <taxon>Brugia</taxon>
    </lineage>
</organism>
<evidence type="ECO:0000256" key="7">
    <source>
        <dbReference type="ARBA" id="ARBA00023136"/>
    </source>
</evidence>
<feature type="transmembrane region" description="Helical" evidence="8">
    <location>
        <begin position="501"/>
        <end position="520"/>
    </location>
</feature>
<dbReference type="WBParaSite" id="Bm3856b.1">
    <property type="protein sequence ID" value="Bm3856b.1"/>
    <property type="gene ID" value="WBGene00224117"/>
</dbReference>
<name>A0A7I4KGA1_BRUMA</name>
<feature type="transmembrane region" description="Helical" evidence="8">
    <location>
        <begin position="475"/>
        <end position="495"/>
    </location>
</feature>
<reference evidence="11" key="2">
    <citation type="submission" date="2020-12" db="UniProtKB">
        <authorList>
            <consortium name="WormBaseParasite"/>
        </authorList>
    </citation>
    <scope>IDENTIFICATION</scope>
</reference>
<dbReference type="GO" id="GO:0016485">
    <property type="term" value="P:protein processing"/>
    <property type="evidence" value="ECO:0007669"/>
    <property type="project" value="InterPro"/>
</dbReference>
<feature type="transmembrane region" description="Helical" evidence="8">
    <location>
        <begin position="103"/>
        <end position="124"/>
    </location>
</feature>
<feature type="compositionally biased region" description="Basic and acidic residues" evidence="9">
    <location>
        <begin position="67"/>
        <end position="84"/>
    </location>
</feature>
<evidence type="ECO:0000256" key="5">
    <source>
        <dbReference type="ARBA" id="ARBA00022989"/>
    </source>
</evidence>
<dbReference type="GO" id="GO:0007219">
    <property type="term" value="P:Notch signaling pathway"/>
    <property type="evidence" value="ECO:0007669"/>
    <property type="project" value="UniProtKB-KW"/>
</dbReference>
<dbReference type="GO" id="GO:0070765">
    <property type="term" value="C:gamma-secretase complex"/>
    <property type="evidence" value="ECO:0007669"/>
    <property type="project" value="TreeGrafter"/>
</dbReference>
<dbReference type="InterPro" id="IPR006639">
    <property type="entry name" value="Preselin/SPP"/>
</dbReference>
<comment type="subcellular location">
    <subcellularLocation>
        <location evidence="8">Endoplasmic reticulum membrane</location>
        <topology evidence="8">Multi-pass membrane protein</topology>
    </subcellularLocation>
    <subcellularLocation>
        <location evidence="8">Golgi apparatus membrane</location>
        <topology evidence="8">Multi-pass membrane protein</topology>
    </subcellularLocation>
</comment>
<feature type="transmembrane region" description="Helical" evidence="8">
    <location>
        <begin position="214"/>
        <end position="232"/>
    </location>
</feature>
<comment type="subunit">
    <text evidence="8">Homodimer.</text>
</comment>
<evidence type="ECO:0000313" key="11">
    <source>
        <dbReference type="WBParaSite" id="Bm3856b.1"/>
    </source>
</evidence>
<evidence type="ECO:0000313" key="10">
    <source>
        <dbReference type="Proteomes" id="UP000006672"/>
    </source>
</evidence>
<evidence type="ECO:0000256" key="2">
    <source>
        <dbReference type="ARBA" id="ARBA00022692"/>
    </source>
</evidence>
<dbReference type="InParanoid" id="A0A7I4KGA1"/>
<evidence type="ECO:0000256" key="3">
    <source>
        <dbReference type="ARBA" id="ARBA00022824"/>
    </source>
</evidence>
<evidence type="ECO:0000256" key="4">
    <source>
        <dbReference type="ARBA" id="ARBA00022976"/>
    </source>
</evidence>
<dbReference type="GO" id="GO:0000139">
    <property type="term" value="C:Golgi membrane"/>
    <property type="evidence" value="ECO:0007669"/>
    <property type="project" value="UniProtKB-SubCell"/>
</dbReference>
<comment type="domain">
    <text evidence="8">The PAL motif is required for normal active site conformation.</text>
</comment>
<dbReference type="EC" id="3.4.23.-" evidence="8"/>
<keyword evidence="10" id="KW-1185">Reference proteome</keyword>
<evidence type="ECO:0000256" key="8">
    <source>
        <dbReference type="RuleBase" id="RU361148"/>
    </source>
</evidence>
<feature type="compositionally biased region" description="Polar residues" evidence="9">
    <location>
        <begin position="380"/>
        <end position="403"/>
    </location>
</feature>
<feature type="transmembrane region" description="Helical" evidence="8">
    <location>
        <begin position="180"/>
        <end position="202"/>
    </location>
</feature>
<comment type="similarity">
    <text evidence="1 8">Belongs to the peptidase A22A family.</text>
</comment>
<comment type="function">
    <text evidence="8">Probable subunit of the gamma-secretase complex, an endoprotease complex that catalyzes the intramembrane cleavage of integral membrane proteins such as Notch receptors.</text>
</comment>
<dbReference type="SMART" id="SM00730">
    <property type="entry name" value="PSN"/>
    <property type="match status" value="1"/>
</dbReference>
<dbReference type="FunFam" id="1.10.472.100:FF:000001">
    <property type="entry name" value="Presenilin"/>
    <property type="match status" value="1"/>
</dbReference>
<keyword evidence="4 8" id="KW-0914">Notch signaling pathway</keyword>
<dbReference type="InterPro" id="IPR042524">
    <property type="entry name" value="Presenilin_C"/>
</dbReference>
<dbReference type="GO" id="GO:0005789">
    <property type="term" value="C:endoplasmic reticulum membrane"/>
    <property type="evidence" value="ECO:0007669"/>
    <property type="project" value="UniProtKB-SubCell"/>
</dbReference>
<keyword evidence="2 8" id="KW-0812">Transmembrane</keyword>
<feature type="transmembrane region" description="Helical" evidence="8">
    <location>
        <begin position="266"/>
        <end position="282"/>
    </location>
</feature>
<feature type="compositionally biased region" description="Basic and acidic residues" evidence="9">
    <location>
        <begin position="40"/>
        <end position="52"/>
    </location>
</feature>
<feature type="transmembrane region" description="Helical" evidence="8">
    <location>
        <begin position="148"/>
        <end position="173"/>
    </location>
</feature>
<dbReference type="PANTHER" id="PTHR10202:SF13">
    <property type="entry name" value="PRESENILIN HOMOLOG"/>
    <property type="match status" value="1"/>
</dbReference>
<evidence type="ECO:0000256" key="6">
    <source>
        <dbReference type="ARBA" id="ARBA00023034"/>
    </source>
</evidence>
<dbReference type="GO" id="GO:0006509">
    <property type="term" value="P:membrane protein ectodomain proteolysis"/>
    <property type="evidence" value="ECO:0007669"/>
    <property type="project" value="TreeGrafter"/>
</dbReference>
<sequence>MIPKRDKPLPLHYLCCYHFIVMVDICEEVSIHQTASGLNKTERIKSKTEQESRIQSNKEYPSRHSHTGRDTARSETVENATHEANDDEEESEFKYGAQHVIHLFVPVSICMVFVIFTMNTVGYYTRKDGQYLIYTPFTKETDNTGEKLIMSFGNAFIILGVVVTMTVLLIFLYKFRFYRVISAWLVLSSLILLSLFTFMYLQEVFKSYNVPVDYILICIFIWNYGVMGMICIHWKGPLRMQQGYLIMMSALMALIFIKYLPEWTVWTVLAVISIWDLVAVLCPKGPLRILVETAQERNEPIFPALIYSSGLLYAYTLIGTAMMEQDTSCVTGNTQSESGSSTGSTNGSLPSTAELLPANDANEKRGFPQGKIIRRFAPTRTANDQGVENAGLNTEQSDNNSKNIGKGRTAASFNKGGESGGTQRVTVQNTEVNPAGLQNERFPDEKGIKLGLGDFIFYSVLVGKASSYGDWNTTVACYVAILIGLCFTLILLAVFRKALPALPISIFCGLIFYFCTRGIITPFCTSLSLRHLIY</sequence>
<evidence type="ECO:0000256" key="9">
    <source>
        <dbReference type="SAM" id="MobiDB-lite"/>
    </source>
</evidence>
<evidence type="ECO:0000256" key="1">
    <source>
        <dbReference type="ARBA" id="ARBA00008604"/>
    </source>
</evidence>
<proteinExistence type="inferred from homology"/>
<dbReference type="Proteomes" id="UP000006672">
    <property type="component" value="Unassembled WGS sequence"/>
</dbReference>
<protein>
    <recommendedName>
        <fullName evidence="8">Presenilin</fullName>
        <ecNumber evidence="8">3.4.23.-</ecNumber>
    </recommendedName>
</protein>
<reference evidence="10" key="1">
    <citation type="journal article" date="2007" name="Science">
        <title>Draft genome of the filarial nematode parasite Brugia malayi.</title>
        <authorList>
            <person name="Ghedin E."/>
            <person name="Wang S."/>
            <person name="Spiro D."/>
            <person name="Caler E."/>
            <person name="Zhao Q."/>
            <person name="Crabtree J."/>
            <person name="Allen J.E."/>
            <person name="Delcher A.L."/>
            <person name="Guiliano D.B."/>
            <person name="Miranda-Saavedra D."/>
            <person name="Angiuoli S.V."/>
            <person name="Creasy T."/>
            <person name="Amedeo P."/>
            <person name="Haas B."/>
            <person name="El-Sayed N.M."/>
            <person name="Wortman J.R."/>
            <person name="Feldblyum T."/>
            <person name="Tallon L."/>
            <person name="Schatz M."/>
            <person name="Shumway M."/>
            <person name="Koo H."/>
            <person name="Salzberg S.L."/>
            <person name="Schobel S."/>
            <person name="Pertea M."/>
            <person name="Pop M."/>
            <person name="White O."/>
            <person name="Barton G.J."/>
            <person name="Carlow C.K."/>
            <person name="Crawford M.J."/>
            <person name="Daub J."/>
            <person name="Dimmic M.W."/>
            <person name="Estes C.F."/>
            <person name="Foster J.M."/>
            <person name="Ganatra M."/>
            <person name="Gregory W.F."/>
            <person name="Johnson N.M."/>
            <person name="Jin J."/>
            <person name="Komuniecki R."/>
            <person name="Korf I."/>
            <person name="Kumar S."/>
            <person name="Laney S."/>
            <person name="Li B.W."/>
            <person name="Li W."/>
            <person name="Lindblom T.H."/>
            <person name="Lustigman S."/>
            <person name="Ma D."/>
            <person name="Maina C.V."/>
            <person name="Martin D.M."/>
            <person name="McCarter J.P."/>
            <person name="McReynolds L."/>
            <person name="Mitreva M."/>
            <person name="Nutman T.B."/>
            <person name="Parkinson J."/>
            <person name="Peregrin-Alvarez J.M."/>
            <person name="Poole C."/>
            <person name="Ren Q."/>
            <person name="Saunders L."/>
            <person name="Sluder A.E."/>
            <person name="Smith K."/>
            <person name="Stanke M."/>
            <person name="Unnasch T.R."/>
            <person name="Ware J."/>
            <person name="Wei A.D."/>
            <person name="Weil G."/>
            <person name="Williams D.J."/>
            <person name="Zhang Y."/>
            <person name="Williams S.A."/>
            <person name="Fraser-Liggett C."/>
            <person name="Slatko B."/>
            <person name="Blaxter M.L."/>
            <person name="Scott A.L."/>
        </authorList>
    </citation>
    <scope>NUCLEOTIDE SEQUENCE</scope>
    <source>
        <strain evidence="10">FR3</strain>
    </source>
</reference>
<dbReference type="GO" id="GO:0034205">
    <property type="term" value="P:amyloid-beta formation"/>
    <property type="evidence" value="ECO:0007669"/>
    <property type="project" value="TreeGrafter"/>
</dbReference>
<dbReference type="InterPro" id="IPR001108">
    <property type="entry name" value="Peptidase_A22A"/>
</dbReference>
<dbReference type="FunCoup" id="A0A7I4KGA1">
    <property type="interactions" value="1941"/>
</dbReference>
<gene>
    <name evidence="11" type="primary">Bma-sel-12</name>
</gene>
<dbReference type="GO" id="GO:0055074">
    <property type="term" value="P:calcium ion homeostasis"/>
    <property type="evidence" value="ECO:0007669"/>
    <property type="project" value="TreeGrafter"/>
</dbReference>
<keyword evidence="8" id="KW-0378">Hydrolase</keyword>
<keyword evidence="5 8" id="KW-1133">Transmembrane helix</keyword>
<dbReference type="Gene3D" id="1.10.472.100">
    <property type="entry name" value="Presenilin"/>
    <property type="match status" value="1"/>
</dbReference>
<keyword evidence="6 8" id="KW-0333">Golgi apparatus</keyword>
<accession>A0A7I4KGA1</accession>
<dbReference type="Pfam" id="PF01080">
    <property type="entry name" value="Presenilin"/>
    <property type="match status" value="1"/>
</dbReference>
<keyword evidence="8" id="KW-0645">Protease</keyword>
<feature type="compositionally biased region" description="Low complexity" evidence="9">
    <location>
        <begin position="331"/>
        <end position="352"/>
    </location>
</feature>
<feature type="region of interest" description="Disordered" evidence="9">
    <location>
        <begin position="37"/>
        <end position="88"/>
    </location>
</feature>